<dbReference type="HAMAP" id="MF_02090">
    <property type="entry name" value="NadE_glutamine_dep"/>
    <property type="match status" value="1"/>
</dbReference>
<dbReference type="InterPro" id="IPR014445">
    <property type="entry name" value="Gln-dep_NAD_synthase"/>
</dbReference>
<evidence type="ECO:0000256" key="9">
    <source>
        <dbReference type="RuleBase" id="RU003811"/>
    </source>
</evidence>
<dbReference type="PANTHER" id="PTHR23090:SF9">
    <property type="entry name" value="GLUTAMINE-DEPENDENT NAD(+) SYNTHETASE"/>
    <property type="match status" value="1"/>
</dbReference>
<keyword evidence="12" id="KW-1185">Reference proteome</keyword>
<gene>
    <name evidence="7" type="primary">nadE</name>
    <name evidence="11" type="ORF">VB738_07070</name>
</gene>
<feature type="binding site" evidence="7">
    <location>
        <begin position="296"/>
        <end position="303"/>
    </location>
    <ligand>
        <name>ATP</name>
        <dbReference type="ChEBI" id="CHEBI:30616"/>
    </ligand>
</feature>
<dbReference type="CDD" id="cd07570">
    <property type="entry name" value="GAT_Gln-NAD-synth"/>
    <property type="match status" value="1"/>
</dbReference>
<feature type="binding site" evidence="7">
    <location>
        <position position="403"/>
    </location>
    <ligand>
        <name>ATP</name>
        <dbReference type="ChEBI" id="CHEBI:30616"/>
    </ligand>
</feature>
<dbReference type="Pfam" id="PF00795">
    <property type="entry name" value="CN_hydrolase"/>
    <property type="match status" value="1"/>
</dbReference>
<dbReference type="InterPro" id="IPR036526">
    <property type="entry name" value="C-N_Hydrolase_sf"/>
</dbReference>
<feature type="binding site" evidence="7">
    <location>
        <position position="408"/>
    </location>
    <ligand>
        <name>deamido-NAD(+)</name>
        <dbReference type="ChEBI" id="CHEBI:58437"/>
        <note>ligand shared between two neighboring subunits</note>
    </ligand>
</feature>
<evidence type="ECO:0000313" key="11">
    <source>
        <dbReference type="EMBL" id="MEA5391021.1"/>
    </source>
</evidence>
<comment type="caution">
    <text evidence="7">Lacks conserved residue(s) required for the propagation of feature annotation.</text>
</comment>
<dbReference type="NCBIfam" id="TIGR00552">
    <property type="entry name" value="nadE"/>
    <property type="match status" value="1"/>
</dbReference>
<proteinExistence type="inferred from homology"/>
<dbReference type="InterPro" id="IPR003010">
    <property type="entry name" value="C-N_Hydrolase"/>
</dbReference>
<evidence type="ECO:0000256" key="6">
    <source>
        <dbReference type="ARBA" id="ARBA00023027"/>
    </source>
</evidence>
<comment type="catalytic activity">
    <reaction evidence="7 8">
        <text>deamido-NAD(+) + L-glutamine + ATP + H2O = L-glutamate + AMP + diphosphate + NAD(+) + H(+)</text>
        <dbReference type="Rhea" id="RHEA:24384"/>
        <dbReference type="ChEBI" id="CHEBI:15377"/>
        <dbReference type="ChEBI" id="CHEBI:15378"/>
        <dbReference type="ChEBI" id="CHEBI:29985"/>
        <dbReference type="ChEBI" id="CHEBI:30616"/>
        <dbReference type="ChEBI" id="CHEBI:33019"/>
        <dbReference type="ChEBI" id="CHEBI:57540"/>
        <dbReference type="ChEBI" id="CHEBI:58359"/>
        <dbReference type="ChEBI" id="CHEBI:58437"/>
        <dbReference type="ChEBI" id="CHEBI:456215"/>
        <dbReference type="EC" id="6.3.5.1"/>
    </reaction>
</comment>
<feature type="binding site" evidence="7">
    <location>
        <position position="532"/>
    </location>
    <ligand>
        <name>deamido-NAD(+)</name>
        <dbReference type="ChEBI" id="CHEBI:58437"/>
        <note>ligand shared between two neighboring subunits</note>
    </ligand>
</feature>
<evidence type="ECO:0000256" key="8">
    <source>
        <dbReference type="PIRNR" id="PIRNR006630"/>
    </source>
</evidence>
<evidence type="ECO:0000256" key="5">
    <source>
        <dbReference type="ARBA" id="ARBA00022840"/>
    </source>
</evidence>
<dbReference type="SUPFAM" id="SSF56317">
    <property type="entry name" value="Carbon-nitrogen hydrolase"/>
    <property type="match status" value="1"/>
</dbReference>
<keyword evidence="3 7" id="KW-0436">Ligase</keyword>
<accession>A0ABU5RTB7</accession>
<keyword evidence="4 7" id="KW-0547">Nucleotide-binding</keyword>
<protein>
    <recommendedName>
        <fullName evidence="7 8">Glutamine-dependent NAD(+) synthetase</fullName>
        <ecNumber evidence="7 8">6.3.5.1</ecNumber>
    </recommendedName>
    <alternativeName>
        <fullName evidence="7 8">NAD(+) synthase [glutamine-hydrolyzing]</fullName>
    </alternativeName>
</protein>
<evidence type="ECO:0000256" key="1">
    <source>
        <dbReference type="ARBA" id="ARBA00005188"/>
    </source>
</evidence>
<dbReference type="Gene3D" id="3.40.50.620">
    <property type="entry name" value="HUPs"/>
    <property type="match status" value="1"/>
</dbReference>
<dbReference type="NCBIfam" id="NF010588">
    <property type="entry name" value="PRK13981.1"/>
    <property type="match status" value="1"/>
</dbReference>
<dbReference type="PROSITE" id="PS50263">
    <property type="entry name" value="CN_HYDROLASE"/>
    <property type="match status" value="1"/>
</dbReference>
<comment type="caution">
    <text evidence="11">The sequence shown here is derived from an EMBL/GenBank/DDBJ whole genome shotgun (WGS) entry which is preliminary data.</text>
</comment>
<dbReference type="Pfam" id="PF02540">
    <property type="entry name" value="NAD_synthase"/>
    <property type="match status" value="1"/>
</dbReference>
<evidence type="ECO:0000256" key="7">
    <source>
        <dbReference type="HAMAP-Rule" id="MF_02090"/>
    </source>
</evidence>
<feature type="active site" description="Nucleophile; for glutaminase activity" evidence="7">
    <location>
        <position position="153"/>
    </location>
</feature>
<feature type="binding site" evidence="7">
    <location>
        <position position="379"/>
    </location>
    <ligand>
        <name>deamido-NAD(+)</name>
        <dbReference type="ChEBI" id="CHEBI:58437"/>
        <note>ligand shared between two neighboring subunits</note>
    </ligand>
</feature>
<dbReference type="EC" id="6.3.5.1" evidence="7 8"/>
<feature type="binding site" evidence="7">
    <location>
        <position position="190"/>
    </location>
    <ligand>
        <name>L-glutamine</name>
        <dbReference type="ChEBI" id="CHEBI:58359"/>
    </ligand>
</feature>
<dbReference type="CDD" id="cd00553">
    <property type="entry name" value="NAD_synthase"/>
    <property type="match status" value="1"/>
</dbReference>
<evidence type="ECO:0000256" key="2">
    <source>
        <dbReference type="ARBA" id="ARBA00007145"/>
    </source>
</evidence>
<dbReference type="InterPro" id="IPR014729">
    <property type="entry name" value="Rossmann-like_a/b/a_fold"/>
</dbReference>
<dbReference type="InterPro" id="IPR022310">
    <property type="entry name" value="NAD/GMP_synthase"/>
</dbReference>
<dbReference type="InterPro" id="IPR003694">
    <property type="entry name" value="NAD_synthase"/>
</dbReference>
<reference evidence="11 12" key="1">
    <citation type="submission" date="2023-12" db="EMBL/GenBank/DDBJ databases">
        <title>Baltic Sea Cyanobacteria.</title>
        <authorList>
            <person name="Delbaje E."/>
            <person name="Fewer D.P."/>
            <person name="Shishido T.K."/>
        </authorList>
    </citation>
    <scope>NUCLEOTIDE SEQUENCE [LARGE SCALE GENOMIC DNA]</scope>
    <source>
        <strain evidence="11 12">UHCC 0139</strain>
    </source>
</reference>
<feature type="binding site" evidence="7">
    <location>
        <position position="119"/>
    </location>
    <ligand>
        <name>L-glutamine</name>
        <dbReference type="ChEBI" id="CHEBI:58359"/>
    </ligand>
</feature>
<comment type="similarity">
    <text evidence="2 7 8">In the C-terminal section; belongs to the NAD synthetase family.</text>
</comment>
<feature type="domain" description="CN hydrolase" evidence="10">
    <location>
        <begin position="1"/>
        <end position="262"/>
    </location>
</feature>
<feature type="binding site" evidence="7">
    <location>
        <position position="196"/>
    </location>
    <ligand>
        <name>L-glutamine</name>
        <dbReference type="ChEBI" id="CHEBI:58359"/>
    </ligand>
</feature>
<dbReference type="GO" id="GO:0003952">
    <property type="term" value="F:NAD+ synthase (glutamine-hydrolyzing) activity"/>
    <property type="evidence" value="ECO:0007669"/>
    <property type="project" value="UniProtKB-EC"/>
</dbReference>
<evidence type="ECO:0000313" key="12">
    <source>
        <dbReference type="Proteomes" id="UP001304461"/>
    </source>
</evidence>
<organism evidence="11 12">
    <name type="scientific">Cyanobium gracile UHCC 0139</name>
    <dbReference type="NCBI Taxonomy" id="3110308"/>
    <lineage>
        <taxon>Bacteria</taxon>
        <taxon>Bacillati</taxon>
        <taxon>Cyanobacteriota</taxon>
        <taxon>Cyanophyceae</taxon>
        <taxon>Synechococcales</taxon>
        <taxon>Prochlorococcaceae</taxon>
        <taxon>Cyanobium</taxon>
    </lineage>
</organism>
<feature type="active site" description="Proton acceptor; for glutaminase activity" evidence="7">
    <location>
        <position position="41"/>
    </location>
</feature>
<keyword evidence="6 7" id="KW-0520">NAD</keyword>
<evidence type="ECO:0000256" key="3">
    <source>
        <dbReference type="ARBA" id="ARBA00022598"/>
    </source>
</evidence>
<dbReference type="EMBL" id="JAYGHX010000003">
    <property type="protein sequence ID" value="MEA5391021.1"/>
    <property type="molecule type" value="Genomic_DNA"/>
</dbReference>
<dbReference type="RefSeq" id="WP_323305068.1">
    <property type="nucleotide sequence ID" value="NZ_JAYGHX010000003.1"/>
</dbReference>
<sequence>MRLALAQLNPLVGDLEGNGRRILAAAERARAGGADLLLTPELSLWGYPPRDLLLRPALIQRQERVLASLAAACPDGLALLVGVAEPVAGRRQPGLHNALALVERGRWRIVCRKRLLPSYDVFDERRYFLPGDAPAVLELEAGGRPWRLGLTICEDLWVEENLRSRWPDAVDPIADLASRPIDLLLNLSASPFGRGKGEVRQGLAARAAARLGVPVVYLNQVGGNDELVFDGASFVVDRIGQPVLRLACAAEDLAFWPATPAPVAPPPDPWEQLLRVLVLGVRDYAAKCGFQRALLGLSGGIDSALVAVIAAAALGPARVEVLRMPSPFSSAGSLDDADGLARRLGLATATLPIAPLMEAFAAALPPALGAPPAGVTEENLQSRIRGTLLMAVANQKGGLLLSTGNKSELAVGYCTLYGDMNGGLSVIGDLYKTTVFGLCEWLDGEASGPCRAALGLPSDGELIGAAIRSKPPSAELRPDQRDSDSLPDYGVLDPLLKASIEELRTPEELVADGADPALVARVAGLLRRAEFKRRQAAPVLKVSDRAFGTGWRMPIASA</sequence>
<comment type="function">
    <text evidence="7">Catalyzes the ATP-dependent amidation of deamido-NAD to form NAD. Uses L-glutamine as a nitrogen source.</text>
</comment>
<dbReference type="SUPFAM" id="SSF52402">
    <property type="entry name" value="Adenine nucleotide alpha hydrolases-like"/>
    <property type="match status" value="1"/>
</dbReference>
<dbReference type="PANTHER" id="PTHR23090">
    <property type="entry name" value="NH 3 /GLUTAMINE-DEPENDENT NAD + SYNTHETASE"/>
    <property type="match status" value="1"/>
</dbReference>
<feature type="active site" description="For glutaminase activity" evidence="7">
    <location>
        <position position="113"/>
    </location>
</feature>
<name>A0ABU5RTB7_9CYAN</name>
<dbReference type="Gene3D" id="3.60.110.10">
    <property type="entry name" value="Carbon-nitrogen hydrolase"/>
    <property type="match status" value="1"/>
</dbReference>
<evidence type="ECO:0000256" key="4">
    <source>
        <dbReference type="ARBA" id="ARBA00022741"/>
    </source>
</evidence>
<evidence type="ECO:0000259" key="10">
    <source>
        <dbReference type="PROSITE" id="PS50263"/>
    </source>
</evidence>
<keyword evidence="5 7" id="KW-0067">ATP-binding</keyword>
<dbReference type="Proteomes" id="UP001304461">
    <property type="component" value="Unassembled WGS sequence"/>
</dbReference>
<dbReference type="PIRSF" id="PIRSF006630">
    <property type="entry name" value="NADS_GAT"/>
    <property type="match status" value="1"/>
</dbReference>
<comment type="similarity">
    <text evidence="9">Belongs to the NAD synthetase family.</text>
</comment>
<comment type="pathway">
    <text evidence="1 7 8">Cofactor biosynthesis; NAD(+) biosynthesis; NAD(+) from deamido-NAD(+) (L-Gln route): step 1/1.</text>
</comment>